<evidence type="ECO:0000256" key="8">
    <source>
        <dbReference type="ARBA" id="ARBA00022741"/>
    </source>
</evidence>
<dbReference type="Gene3D" id="1.20.1560.10">
    <property type="entry name" value="ABC transporter type 1, transmembrane domain"/>
    <property type="match status" value="2"/>
</dbReference>
<dbReference type="GO" id="GO:0140359">
    <property type="term" value="F:ABC-type transporter activity"/>
    <property type="evidence" value="ECO:0007669"/>
    <property type="project" value="InterPro"/>
</dbReference>
<dbReference type="InterPro" id="IPR017871">
    <property type="entry name" value="ABC_transporter-like_CS"/>
</dbReference>
<feature type="domain" description="Carrier" evidence="16">
    <location>
        <begin position="1661"/>
        <end position="1738"/>
    </location>
</feature>
<feature type="domain" description="ABC transporter" evidence="17">
    <location>
        <begin position="1206"/>
        <end position="1475"/>
    </location>
</feature>
<feature type="domain" description="ABC transmembrane type-1" evidence="18">
    <location>
        <begin position="274"/>
        <end position="541"/>
    </location>
</feature>
<dbReference type="SMART" id="SM00823">
    <property type="entry name" value="PKS_PP"/>
    <property type="match status" value="1"/>
</dbReference>
<dbReference type="InterPro" id="IPR056227">
    <property type="entry name" value="TMD0_ABC"/>
</dbReference>
<feature type="transmembrane region" description="Helical" evidence="15">
    <location>
        <begin position="55"/>
        <end position="80"/>
    </location>
</feature>
<dbReference type="FunFam" id="1.20.1560.10:FF:000066">
    <property type="entry name" value="ABC multidrug transporter (Eurofung)"/>
    <property type="match status" value="1"/>
</dbReference>
<comment type="subcellular location">
    <subcellularLocation>
        <location evidence="1">Cell membrane</location>
        <topology evidence="1">Multi-pass membrane protein</topology>
    </subcellularLocation>
</comment>
<keyword evidence="13" id="KW-0325">Glycoprotein</keyword>
<dbReference type="InterPro" id="IPR044746">
    <property type="entry name" value="ABCC_6TM_D1"/>
</dbReference>
<evidence type="ECO:0000256" key="6">
    <source>
        <dbReference type="ARBA" id="ARBA00022553"/>
    </source>
</evidence>
<dbReference type="InterPro" id="IPR036291">
    <property type="entry name" value="NAD(P)-bd_dom_sf"/>
</dbReference>
<dbReference type="Proteomes" id="UP000558688">
    <property type="component" value="Unassembled WGS sequence"/>
</dbReference>
<feature type="transmembrane region" description="Helical" evidence="15">
    <location>
        <begin position="879"/>
        <end position="902"/>
    </location>
</feature>
<evidence type="ECO:0000256" key="4">
    <source>
        <dbReference type="ARBA" id="ARBA00022450"/>
    </source>
</evidence>
<evidence type="ECO:0000259" key="16">
    <source>
        <dbReference type="PROSITE" id="PS50075"/>
    </source>
</evidence>
<evidence type="ECO:0000256" key="15">
    <source>
        <dbReference type="SAM" id="Phobius"/>
    </source>
</evidence>
<dbReference type="PROSITE" id="PS50075">
    <property type="entry name" value="CARRIER"/>
    <property type="match status" value="1"/>
</dbReference>
<keyword evidence="12 15" id="KW-0472">Membrane</keyword>
<keyword evidence="5" id="KW-1003">Cell membrane</keyword>
<dbReference type="Gene3D" id="3.40.50.300">
    <property type="entry name" value="P-loop containing nucleotide triphosphate hydrolases"/>
    <property type="match status" value="2"/>
</dbReference>
<evidence type="ECO:0000313" key="19">
    <source>
        <dbReference type="EMBL" id="KAF5259994.1"/>
    </source>
</evidence>
<dbReference type="InterPro" id="IPR036736">
    <property type="entry name" value="ACP-like_sf"/>
</dbReference>
<dbReference type="PROSITE" id="PS50929">
    <property type="entry name" value="ABC_TM1F"/>
    <property type="match status" value="2"/>
</dbReference>
<dbReference type="InterPro" id="IPR013968">
    <property type="entry name" value="PKS_KR"/>
</dbReference>
<dbReference type="Pfam" id="PF08659">
    <property type="entry name" value="KR"/>
    <property type="match status" value="1"/>
</dbReference>
<dbReference type="InterPro" id="IPR003439">
    <property type="entry name" value="ABC_transporter-like_ATP-bd"/>
</dbReference>
<evidence type="ECO:0000256" key="12">
    <source>
        <dbReference type="ARBA" id="ARBA00023136"/>
    </source>
</evidence>
<dbReference type="InterPro" id="IPR050173">
    <property type="entry name" value="ABC_transporter_C-like"/>
</dbReference>
<keyword evidence="6" id="KW-0597">Phosphoprotein</keyword>
<keyword evidence="4" id="KW-0596">Phosphopantetheine</keyword>
<organism evidence="19 20">
    <name type="scientific">Fusarium oxysporum</name>
    <name type="common">Fusarium vascular wilt</name>
    <dbReference type="NCBI Taxonomy" id="5507"/>
    <lineage>
        <taxon>Eukaryota</taxon>
        <taxon>Fungi</taxon>
        <taxon>Dikarya</taxon>
        <taxon>Ascomycota</taxon>
        <taxon>Pezizomycotina</taxon>
        <taxon>Sordariomycetes</taxon>
        <taxon>Hypocreomycetidae</taxon>
        <taxon>Hypocreales</taxon>
        <taxon>Nectriaceae</taxon>
        <taxon>Fusarium</taxon>
        <taxon>Fusarium oxysporum species complex</taxon>
    </lineage>
</organism>
<dbReference type="Pfam" id="PF00005">
    <property type="entry name" value="ABC_tran"/>
    <property type="match status" value="2"/>
</dbReference>
<feature type="region of interest" description="Disordered" evidence="14">
    <location>
        <begin position="824"/>
        <end position="867"/>
    </location>
</feature>
<evidence type="ECO:0000256" key="9">
    <source>
        <dbReference type="ARBA" id="ARBA00022840"/>
    </source>
</evidence>
<feature type="transmembrane region" description="Helical" evidence="15">
    <location>
        <begin position="262"/>
        <end position="287"/>
    </location>
</feature>
<dbReference type="SUPFAM" id="SSF47336">
    <property type="entry name" value="ACP-like"/>
    <property type="match status" value="1"/>
</dbReference>
<feature type="transmembrane region" description="Helical" evidence="15">
    <location>
        <begin position="307"/>
        <end position="328"/>
    </location>
</feature>
<feature type="transmembrane region" description="Helical" evidence="15">
    <location>
        <begin position="1142"/>
        <end position="1164"/>
    </location>
</feature>
<feature type="domain" description="ABC transmembrane type-1" evidence="18">
    <location>
        <begin position="893"/>
        <end position="1169"/>
    </location>
</feature>
<keyword evidence="7 15" id="KW-0812">Transmembrane</keyword>
<evidence type="ECO:0000256" key="13">
    <source>
        <dbReference type="ARBA" id="ARBA00023180"/>
    </source>
</evidence>
<keyword evidence="8" id="KW-0547">Nucleotide-binding</keyword>
<feature type="transmembrane region" description="Helical" evidence="15">
    <location>
        <begin position="515"/>
        <end position="533"/>
    </location>
</feature>
<dbReference type="SMART" id="SM00822">
    <property type="entry name" value="PKS_KR"/>
    <property type="match status" value="1"/>
</dbReference>
<feature type="compositionally biased region" description="Basic and acidic residues" evidence="14">
    <location>
        <begin position="839"/>
        <end position="848"/>
    </location>
</feature>
<dbReference type="Pfam" id="PF24357">
    <property type="entry name" value="TMD0_ABC"/>
    <property type="match status" value="1"/>
</dbReference>
<proteinExistence type="inferred from homology"/>
<dbReference type="Gene3D" id="3.40.50.720">
    <property type="entry name" value="NAD(P)-binding Rossmann-like Domain"/>
    <property type="match status" value="1"/>
</dbReference>
<dbReference type="InterPro" id="IPR020806">
    <property type="entry name" value="PKS_PP-bd"/>
</dbReference>
<feature type="transmembrane region" description="Helical" evidence="15">
    <location>
        <begin position="1116"/>
        <end position="1136"/>
    </location>
</feature>
<dbReference type="PROSITE" id="PS00211">
    <property type="entry name" value="ABC_TRANSPORTER_1"/>
    <property type="match status" value="2"/>
</dbReference>
<dbReference type="CDD" id="cd03250">
    <property type="entry name" value="ABCC_MRP_domain1"/>
    <property type="match status" value="1"/>
</dbReference>
<accession>A0A8H5A7F4</accession>
<keyword evidence="3" id="KW-0813">Transport</keyword>
<dbReference type="Pfam" id="PF00664">
    <property type="entry name" value="ABC_membrane"/>
    <property type="match status" value="1"/>
</dbReference>
<dbReference type="InterPro" id="IPR009081">
    <property type="entry name" value="PP-bd_ACP"/>
</dbReference>
<dbReference type="SUPFAM" id="SSF51735">
    <property type="entry name" value="NAD(P)-binding Rossmann-fold domains"/>
    <property type="match status" value="1"/>
</dbReference>
<evidence type="ECO:0000259" key="18">
    <source>
        <dbReference type="PROSITE" id="PS50929"/>
    </source>
</evidence>
<evidence type="ECO:0000256" key="3">
    <source>
        <dbReference type="ARBA" id="ARBA00022448"/>
    </source>
</evidence>
<evidence type="ECO:0000256" key="10">
    <source>
        <dbReference type="ARBA" id="ARBA00022989"/>
    </source>
</evidence>
<dbReference type="FunFam" id="3.40.50.300:FF:001854">
    <property type="entry name" value="ABC multidrug transporter (Eurofung)"/>
    <property type="match status" value="1"/>
</dbReference>
<evidence type="ECO:0000259" key="17">
    <source>
        <dbReference type="PROSITE" id="PS50893"/>
    </source>
</evidence>
<dbReference type="InterPro" id="IPR003593">
    <property type="entry name" value="AAA+_ATPase"/>
</dbReference>
<dbReference type="InterPro" id="IPR027417">
    <property type="entry name" value="P-loop_NTPase"/>
</dbReference>
<dbReference type="GO" id="GO:0031177">
    <property type="term" value="F:phosphopantetheine binding"/>
    <property type="evidence" value="ECO:0007669"/>
    <property type="project" value="InterPro"/>
</dbReference>
<dbReference type="EMBL" id="JAAFOW010001603">
    <property type="protein sequence ID" value="KAF5259994.1"/>
    <property type="molecule type" value="Genomic_DNA"/>
</dbReference>
<feature type="transmembrane region" description="Helical" evidence="15">
    <location>
        <begin position="483"/>
        <end position="503"/>
    </location>
</feature>
<dbReference type="PANTHER" id="PTHR24223:SF345">
    <property type="entry name" value="ABC MULTIDRUG TRANSPORTER (EUROFUNG)"/>
    <property type="match status" value="1"/>
</dbReference>
<dbReference type="InterPro" id="IPR011527">
    <property type="entry name" value="ABC1_TM_dom"/>
</dbReference>
<feature type="transmembrane region" description="Helical" evidence="15">
    <location>
        <begin position="1028"/>
        <end position="1049"/>
    </location>
</feature>
<dbReference type="GO" id="GO:0016887">
    <property type="term" value="F:ATP hydrolysis activity"/>
    <property type="evidence" value="ECO:0007669"/>
    <property type="project" value="InterPro"/>
</dbReference>
<dbReference type="PROSITE" id="PS50893">
    <property type="entry name" value="ABC_TRANSPORTER_2"/>
    <property type="match status" value="2"/>
</dbReference>
<dbReference type="PANTHER" id="PTHR24223">
    <property type="entry name" value="ATP-BINDING CASSETTE SUB-FAMILY C"/>
    <property type="match status" value="1"/>
</dbReference>
<feature type="transmembrane region" description="Helical" evidence="15">
    <location>
        <begin position="928"/>
        <end position="954"/>
    </location>
</feature>
<feature type="transmembrane region" description="Helical" evidence="15">
    <location>
        <begin position="92"/>
        <end position="112"/>
    </location>
</feature>
<gene>
    <name evidence="19" type="ORF">FOXYS1_9370</name>
</gene>
<evidence type="ECO:0000256" key="5">
    <source>
        <dbReference type="ARBA" id="ARBA00022475"/>
    </source>
</evidence>
<dbReference type="SUPFAM" id="SSF52540">
    <property type="entry name" value="P-loop containing nucleoside triphosphate hydrolases"/>
    <property type="match status" value="2"/>
</dbReference>
<protein>
    <recommendedName>
        <fullName evidence="21">Multidrug resistance-associated protein 1</fullName>
    </recommendedName>
</protein>
<evidence type="ECO:0000256" key="2">
    <source>
        <dbReference type="ARBA" id="ARBA00009726"/>
    </source>
</evidence>
<keyword evidence="10 15" id="KW-1133">Transmembrane helix</keyword>
<dbReference type="InterPro" id="IPR036640">
    <property type="entry name" value="ABC1_TM_sf"/>
</dbReference>
<dbReference type="InterPro" id="IPR044726">
    <property type="entry name" value="ABCC_6TM_D2"/>
</dbReference>
<name>A0A8H5A7F4_FUSOX</name>
<comment type="similarity">
    <text evidence="2">Belongs to the ABC transporter superfamily. ABCC family. Conjugate transporter (TC 3.A.1.208) subfamily.</text>
</comment>
<dbReference type="SMART" id="SM00382">
    <property type="entry name" value="AAA"/>
    <property type="match status" value="2"/>
</dbReference>
<evidence type="ECO:0000256" key="14">
    <source>
        <dbReference type="SAM" id="MobiDB-lite"/>
    </source>
</evidence>
<feature type="transmembrane region" description="Helical" evidence="15">
    <location>
        <begin position="124"/>
        <end position="147"/>
    </location>
</feature>
<feature type="domain" description="ABC transporter" evidence="17">
    <location>
        <begin position="595"/>
        <end position="823"/>
    </location>
</feature>
<feature type="transmembrane region" description="Helical" evidence="15">
    <location>
        <begin position="404"/>
        <end position="424"/>
    </location>
</feature>
<reference evidence="19" key="1">
    <citation type="submission" date="2020-02" db="EMBL/GenBank/DDBJ databases">
        <title>Identification and distribution of gene clusters putatively required for synthesis of sphingolipid metabolism inhibitors in phylogenetically diverse species of the filamentous fungus Fusarium.</title>
        <authorList>
            <person name="Kim H.-S."/>
            <person name="Busman M."/>
            <person name="Brown D.W."/>
            <person name="Divon H."/>
            <person name="Uhlig S."/>
            <person name="Proctor R.H."/>
        </authorList>
    </citation>
    <scope>NUCLEOTIDE SEQUENCE [LARGE SCALE GENOMIC DNA]</scope>
    <source>
        <strain evidence="19">NRRL 39464</strain>
    </source>
</reference>
<dbReference type="InterPro" id="IPR057326">
    <property type="entry name" value="KR_dom"/>
</dbReference>
<evidence type="ECO:0000256" key="1">
    <source>
        <dbReference type="ARBA" id="ARBA00004651"/>
    </source>
</evidence>
<dbReference type="GO" id="GO:0005886">
    <property type="term" value="C:plasma membrane"/>
    <property type="evidence" value="ECO:0007669"/>
    <property type="project" value="UniProtKB-SubCell"/>
</dbReference>
<dbReference type="CDD" id="cd18579">
    <property type="entry name" value="ABC_6TM_ABCC_D1"/>
    <property type="match status" value="1"/>
</dbReference>
<dbReference type="FunFam" id="1.20.1560.10:FF:000055">
    <property type="entry name" value="ABC multidrug transporter (Eurofung)"/>
    <property type="match status" value="1"/>
</dbReference>
<feature type="transmembrane region" description="Helical" evidence="15">
    <location>
        <begin position="20"/>
        <end position="43"/>
    </location>
</feature>
<evidence type="ECO:0000256" key="11">
    <source>
        <dbReference type="ARBA" id="ARBA00023002"/>
    </source>
</evidence>
<evidence type="ECO:0000256" key="7">
    <source>
        <dbReference type="ARBA" id="ARBA00022692"/>
    </source>
</evidence>
<dbReference type="CDD" id="cd18580">
    <property type="entry name" value="ABC_6TM_ABCC_D2"/>
    <property type="match status" value="1"/>
</dbReference>
<sequence>MPFHDSEFGLLYMNRDRFDFNLHFEQLFFSILPCTLFIVCSLWRAITQSRKPSVVYAPIFQLAKLGAIITYVGLQIALLIQVGMGSFHVTRIFIASSVVNLVAALVMVMISYTDHNRSPRPSILLNTYLFLTLLFDIAQSRTLFLLSESTPEITYSAVFTTSLAVKIVILFLETKSKNKWITWDRDEHSPEETSSIFSLGVLSWLNSIFLQGYRSTLSMDDLYPLDVALHSKQLHDRFLANMDYSKLKGDSYGLVKVLVKTLLVPLLLPIPLRLALLGFTFCQPFFIEKLLDHLSRPEIEANVGYGFIGAAILIYLGMAVSAALCWYLHHRMRAMTRSILVTEIFSRATQARIGADDHNAALTLMSTDIERIRLGLRMLHNVWAGVIQAALAAWMLYIRLGLVFLVPIGVVVVCFTLLGVLVNFTGDSQRAWMTGVQKRVGLTATVIAGMKNLKLSGLASTVSSFVQKLRVEELAAGARFRKIFILAAMLGFTPMLISPPLTLAFTRASLDTSKVFTSLAFLMLLTNPLSQIFTSIPELVSGIACIGRIQAFLECETRHDFRQVLSDRKKNLNFTEIEADTGSSEIETAPDSTMISIKNGNFGWKENVFVLQDINAHIEKSSFTMVVGPVGSGKSTFCKTLLGEIPMSRGSVVLSMRCPRIGFCDQTAFMWNGTIRDNILGFSIYDEKRYDSVIQATALSVDFAKLTQGDQTNVGSDGITLSGGQKQRVSLARALYLESDLVILDDVFSGLDADTELHVFQRVFGPGGLLQQRRTTVVLCTHSVRFLPFSDHVIALGDNTIKEQGSFKELAEQGGYVQSLSIRDSAGGDGSEAVSETAASKERTEAQKDAQGSPDGSPGAEVNLDDPNRATGDKAVYKYYFLSMGLLVAFCCFFLAALWGFFTNFPTIWLKFWTDDISSETRSHSHAYYVGIYALLQVSALISLLLLGITLFIVSIKRAGANLHHDTLTTLIQAPLSFFTHTDTGVITNLFSQDLNLIDTELPDALLNTLFCVFQALGQAAVMPTSSAYLAISYPLLAVLLYSVQRFYLRTSRQLRLLDLEAKSPLYTHFMDTVRGITTLRAFGYISDEVSKNARLLNRSQQPAYLLAMVQEWLNLVLDMIVMILAAVLTTLAVRLHSNSGFTGASLVTLMSFGESLSGIVIYYTRLETSIGAISRLKTFNATVKPEGKEGEDMVPPENWPQHGSVELNNVSASYQMGSESEGEPNLALDNLCLSIKPGEKVAICGRTGSGKSSLVSLLLKLLDPLQDTPNEGLLIDGLPLNNLDRDALRQRVIAVPQEAVFLPDGATFKENLDPSGLSTLDECKAVLIDIGLWDFVQGRGGIDAGMTSSTLSGGQRQLMSIGRSLLRRRARIPQTPGPGNMTEKIKDQGGLLLLDEVNSSVDQDMELIIKRIIETEFDAYTVIAVSHRLDMIMDFDTVVVLDTVSNRRHKSIYFLARIVGMKNKPNTTGIIQMSMVLRDRMFEDMTFQEWEMTTRPKAQGTWNLHNASLAVKCPLDFFLLFNSLSGILGQVGQANYASANTFLDVSARYRAGMGLPCTSLDLGAMEGIGYLDENQDLLRKMKGTGWRPVDEKYGDAFLLGVAPTVPLGSAESSTRLSKDVRMAAYHNIGRGQSDALPANDGLRAFLSSVKKDPSILNSHESVNTLALEIGKKLASLLLTGDVDLDTSTNTADMGLDSLVAIELRGWWKLTLGFEISTLEMLSMGTLEALGKRTADGLKGLYDN</sequence>
<dbReference type="Pfam" id="PF00550">
    <property type="entry name" value="PP-binding"/>
    <property type="match status" value="1"/>
</dbReference>
<dbReference type="SUPFAM" id="SSF90123">
    <property type="entry name" value="ABC transporter transmembrane region"/>
    <property type="match status" value="2"/>
</dbReference>
<comment type="caution">
    <text evidence="19">The sequence shown here is derived from an EMBL/GenBank/DDBJ whole genome shotgun (WGS) entry which is preliminary data.</text>
</comment>
<evidence type="ECO:0000313" key="20">
    <source>
        <dbReference type="Proteomes" id="UP000558688"/>
    </source>
</evidence>
<dbReference type="GO" id="GO:0016491">
    <property type="term" value="F:oxidoreductase activity"/>
    <property type="evidence" value="ECO:0007669"/>
    <property type="project" value="UniProtKB-KW"/>
</dbReference>
<keyword evidence="9" id="KW-0067">ATP-binding</keyword>
<evidence type="ECO:0008006" key="21">
    <source>
        <dbReference type="Google" id="ProtNLM"/>
    </source>
</evidence>
<feature type="transmembrane region" description="Helical" evidence="15">
    <location>
        <begin position="378"/>
        <end position="398"/>
    </location>
</feature>
<keyword evidence="11" id="KW-0560">Oxidoreductase</keyword>
<feature type="transmembrane region" description="Helical" evidence="15">
    <location>
        <begin position="153"/>
        <end position="172"/>
    </location>
</feature>
<dbReference type="GO" id="GO:0005524">
    <property type="term" value="F:ATP binding"/>
    <property type="evidence" value="ECO:0007669"/>
    <property type="project" value="UniProtKB-KW"/>
</dbReference>